<keyword evidence="4 7" id="KW-0812">Transmembrane</keyword>
<feature type="transmembrane region" description="Helical" evidence="7">
    <location>
        <begin position="265"/>
        <end position="289"/>
    </location>
</feature>
<keyword evidence="3" id="KW-1003">Cell membrane</keyword>
<evidence type="ECO:0000313" key="9">
    <source>
        <dbReference type="Proteomes" id="UP001161325"/>
    </source>
</evidence>
<accession>A0AA37V7Q4</accession>
<dbReference type="PANTHER" id="PTHR30106">
    <property type="entry name" value="INNER MEMBRANE PROTEIN YEIH-RELATED"/>
    <property type="match status" value="1"/>
</dbReference>
<sequence length="348" mass="35182">MPARPSDPSPSPRALARLAPGLALALAVGAVAWTVGWAESRAFGHPVVEALVVAIVVGMLVRTCWTLPARLSPGVGFAAKEVLEVAVLLLGVSVDLPLLLRAGPALAVGIVLLVVLGLALSYGLGRVLGLPHKLAVLVACGNSICGNSAIAAVAPVIDADPEHVASSIAFTAILGVAVVLGLPLLVHPLGLSLYQYGVLAGLTVYAVPQVLAAAFPVSVLSGQVGTLVKLVRVLMLGPVVVFFALRHRASRAGAAAPRLGVARVVPWFIAGFLALAVLRSTGVIPAAVADPARTVSGWLTIVAMAALGLGVDLKAIARVGRPVVATVTGSLLVLVVLSLALIRGLGIQ</sequence>
<comment type="caution">
    <text evidence="8">The sequence shown here is derived from an EMBL/GenBank/DDBJ whole genome shotgun (WGS) entry which is preliminary data.</text>
</comment>
<gene>
    <name evidence="8" type="ORF">rosag_34490</name>
</gene>
<name>A0AA37V7Q4_9BACT</name>
<evidence type="ECO:0000256" key="3">
    <source>
        <dbReference type="ARBA" id="ARBA00022475"/>
    </source>
</evidence>
<feature type="transmembrane region" description="Helical" evidence="7">
    <location>
        <begin position="136"/>
        <end position="157"/>
    </location>
</feature>
<dbReference type="GO" id="GO:0005886">
    <property type="term" value="C:plasma membrane"/>
    <property type="evidence" value="ECO:0007669"/>
    <property type="project" value="UniProtKB-SubCell"/>
</dbReference>
<evidence type="ECO:0000256" key="6">
    <source>
        <dbReference type="ARBA" id="ARBA00023136"/>
    </source>
</evidence>
<feature type="transmembrane region" description="Helical" evidence="7">
    <location>
        <begin position="193"/>
        <end position="215"/>
    </location>
</feature>
<dbReference type="PANTHER" id="PTHR30106:SF2">
    <property type="entry name" value="UPF0324 INNER MEMBRANE PROTEIN YEIH"/>
    <property type="match status" value="1"/>
</dbReference>
<evidence type="ECO:0000313" key="8">
    <source>
        <dbReference type="EMBL" id="GLC26936.1"/>
    </source>
</evidence>
<feature type="transmembrane region" description="Helical" evidence="7">
    <location>
        <begin position="106"/>
        <end position="124"/>
    </location>
</feature>
<evidence type="ECO:0000256" key="7">
    <source>
        <dbReference type="SAM" id="Phobius"/>
    </source>
</evidence>
<evidence type="ECO:0000256" key="4">
    <source>
        <dbReference type="ARBA" id="ARBA00022692"/>
    </source>
</evidence>
<evidence type="ECO:0000256" key="1">
    <source>
        <dbReference type="ARBA" id="ARBA00004651"/>
    </source>
</evidence>
<comment type="similarity">
    <text evidence="2">Belongs to the UPF0324 family.</text>
</comment>
<protein>
    <submittedName>
        <fullName evidence="8">UPF0324 membrane protein</fullName>
    </submittedName>
</protein>
<dbReference type="InterPro" id="IPR018383">
    <property type="entry name" value="UPF0324_pro"/>
</dbReference>
<feature type="transmembrane region" description="Helical" evidence="7">
    <location>
        <begin position="295"/>
        <end position="311"/>
    </location>
</feature>
<dbReference type="Pfam" id="PF03601">
    <property type="entry name" value="Cons_hypoth698"/>
    <property type="match status" value="1"/>
</dbReference>
<keyword evidence="6 7" id="KW-0472">Membrane</keyword>
<reference evidence="8" key="1">
    <citation type="submission" date="2022-08" db="EMBL/GenBank/DDBJ databases">
        <title>Draft genome sequencing of Roseisolibacter agri AW1220.</title>
        <authorList>
            <person name="Tobiishi Y."/>
            <person name="Tonouchi A."/>
        </authorList>
    </citation>
    <scope>NUCLEOTIDE SEQUENCE</scope>
    <source>
        <strain evidence="8">AW1220</strain>
    </source>
</reference>
<evidence type="ECO:0000256" key="5">
    <source>
        <dbReference type="ARBA" id="ARBA00022989"/>
    </source>
</evidence>
<comment type="subcellular location">
    <subcellularLocation>
        <location evidence="1">Cell membrane</location>
        <topology evidence="1">Multi-pass membrane protein</topology>
    </subcellularLocation>
</comment>
<proteinExistence type="inferred from homology"/>
<dbReference type="Proteomes" id="UP001161325">
    <property type="component" value="Unassembled WGS sequence"/>
</dbReference>
<feature type="transmembrane region" description="Helical" evidence="7">
    <location>
        <begin position="163"/>
        <end position="186"/>
    </location>
</feature>
<dbReference type="AlphaFoldDB" id="A0AA37V7Q4"/>
<feature type="transmembrane region" description="Helical" evidence="7">
    <location>
        <begin position="323"/>
        <end position="342"/>
    </location>
</feature>
<keyword evidence="9" id="KW-1185">Reference proteome</keyword>
<dbReference type="EMBL" id="BRXS01000005">
    <property type="protein sequence ID" value="GLC26936.1"/>
    <property type="molecule type" value="Genomic_DNA"/>
</dbReference>
<dbReference type="RefSeq" id="WP_284351386.1">
    <property type="nucleotide sequence ID" value="NZ_BRXS01000005.1"/>
</dbReference>
<keyword evidence="5 7" id="KW-1133">Transmembrane helix</keyword>
<evidence type="ECO:0000256" key="2">
    <source>
        <dbReference type="ARBA" id="ARBA00007977"/>
    </source>
</evidence>
<organism evidence="8 9">
    <name type="scientific">Roseisolibacter agri</name>
    <dbReference type="NCBI Taxonomy" id="2014610"/>
    <lineage>
        <taxon>Bacteria</taxon>
        <taxon>Pseudomonadati</taxon>
        <taxon>Gemmatimonadota</taxon>
        <taxon>Gemmatimonadia</taxon>
        <taxon>Gemmatimonadales</taxon>
        <taxon>Gemmatimonadaceae</taxon>
        <taxon>Roseisolibacter</taxon>
    </lineage>
</organism>
<feature type="transmembrane region" description="Helical" evidence="7">
    <location>
        <begin position="42"/>
        <end position="61"/>
    </location>
</feature>
<feature type="transmembrane region" description="Helical" evidence="7">
    <location>
        <begin position="227"/>
        <end position="245"/>
    </location>
</feature>